<dbReference type="Proteomes" id="UP000242519">
    <property type="component" value="Unassembled WGS sequence"/>
</dbReference>
<evidence type="ECO:0000313" key="3">
    <source>
        <dbReference type="EMBL" id="OWO99358.1"/>
    </source>
</evidence>
<feature type="signal peptide" evidence="2">
    <location>
        <begin position="1"/>
        <end position="17"/>
    </location>
</feature>
<sequence length="132" mass="13623">MAAAGALFLAFIPVTSSLAAANGLFQTAIDALLAAIPGTPPVTPACTIPGLSAFHIFYNFAATGAASTAGLKASREEGLDNTHARKDVNNITGLPPRLRSAHNNTMEAFPVRKAPRFLGACESDTDKLARSA</sequence>
<feature type="region of interest" description="Disordered" evidence="1">
    <location>
        <begin position="77"/>
        <end position="103"/>
    </location>
</feature>
<keyword evidence="4" id="KW-1185">Reference proteome</keyword>
<keyword evidence="2" id="KW-0732">Signal</keyword>
<evidence type="ECO:0000313" key="4">
    <source>
        <dbReference type="Proteomes" id="UP000242519"/>
    </source>
</evidence>
<dbReference type="AlphaFoldDB" id="A0A218YW14"/>
<dbReference type="InParanoid" id="A0A218YW14"/>
<dbReference type="OrthoDB" id="2421200at2759"/>
<dbReference type="EMBL" id="MZNU01000361">
    <property type="protein sequence ID" value="OWO99358.1"/>
    <property type="molecule type" value="Genomic_DNA"/>
</dbReference>
<evidence type="ECO:0000256" key="1">
    <source>
        <dbReference type="SAM" id="MobiDB-lite"/>
    </source>
</evidence>
<comment type="caution">
    <text evidence="3">The sequence shown here is derived from an EMBL/GenBank/DDBJ whole genome shotgun (WGS) entry which is preliminary data.</text>
</comment>
<feature type="compositionally biased region" description="Basic and acidic residues" evidence="1">
    <location>
        <begin position="77"/>
        <end position="88"/>
    </location>
</feature>
<protein>
    <submittedName>
        <fullName evidence="3">Uncharacterized protein</fullName>
    </submittedName>
</protein>
<name>A0A218YW14_9HELO</name>
<feature type="chain" id="PRO_5013301810" evidence="2">
    <location>
        <begin position="18"/>
        <end position="132"/>
    </location>
</feature>
<organism evidence="3 4">
    <name type="scientific">Diplocarpon coronariae</name>
    <dbReference type="NCBI Taxonomy" id="2795749"/>
    <lineage>
        <taxon>Eukaryota</taxon>
        <taxon>Fungi</taxon>
        <taxon>Dikarya</taxon>
        <taxon>Ascomycota</taxon>
        <taxon>Pezizomycotina</taxon>
        <taxon>Leotiomycetes</taxon>
        <taxon>Helotiales</taxon>
        <taxon>Drepanopezizaceae</taxon>
        <taxon>Diplocarpon</taxon>
    </lineage>
</organism>
<evidence type="ECO:0000256" key="2">
    <source>
        <dbReference type="SAM" id="SignalP"/>
    </source>
</evidence>
<reference evidence="3 4" key="1">
    <citation type="submission" date="2017-04" db="EMBL/GenBank/DDBJ databases">
        <title>Draft genome sequence of Marssonina coronaria NL1: causal agent of apple blotch.</title>
        <authorList>
            <person name="Cheng Q."/>
        </authorList>
    </citation>
    <scope>NUCLEOTIDE SEQUENCE [LARGE SCALE GENOMIC DNA]</scope>
    <source>
        <strain evidence="3 4">NL1</strain>
    </source>
</reference>
<gene>
    <name evidence="3" type="ORF">B2J93_8755</name>
</gene>
<proteinExistence type="predicted"/>
<accession>A0A218YW14</accession>